<dbReference type="SUPFAM" id="SSF56219">
    <property type="entry name" value="DNase I-like"/>
    <property type="match status" value="1"/>
</dbReference>
<dbReference type="InterPro" id="IPR036691">
    <property type="entry name" value="Endo/exonu/phosph_ase_sf"/>
</dbReference>
<sequence length="108" mass="11727">MNSFKAFQSISNLAAVVYNGPITPLLMYKGEYSITIQLESPNGNIAFTSVYILPSYDTTLALTELEYIVALPVCSKIVAGDFNGTSPLLGKPEGNRRAVPVLDFITSY</sequence>
<dbReference type="EMBL" id="KK112015">
    <property type="protein sequence ID" value="KFM56543.1"/>
    <property type="molecule type" value="Genomic_DNA"/>
</dbReference>
<dbReference type="AlphaFoldDB" id="A0A087SUK4"/>
<keyword evidence="2" id="KW-1185">Reference proteome</keyword>
<gene>
    <name evidence="1" type="ORF">X975_19470</name>
</gene>
<evidence type="ECO:0008006" key="3">
    <source>
        <dbReference type="Google" id="ProtNLM"/>
    </source>
</evidence>
<evidence type="ECO:0000313" key="2">
    <source>
        <dbReference type="Proteomes" id="UP000054359"/>
    </source>
</evidence>
<accession>A0A087SUK4</accession>
<dbReference type="Gene3D" id="3.60.10.10">
    <property type="entry name" value="Endonuclease/exonuclease/phosphatase"/>
    <property type="match status" value="1"/>
</dbReference>
<dbReference type="Proteomes" id="UP000054359">
    <property type="component" value="Unassembled WGS sequence"/>
</dbReference>
<evidence type="ECO:0000313" key="1">
    <source>
        <dbReference type="EMBL" id="KFM56543.1"/>
    </source>
</evidence>
<organism evidence="1 2">
    <name type="scientific">Stegodyphus mimosarum</name>
    <name type="common">African social velvet spider</name>
    <dbReference type="NCBI Taxonomy" id="407821"/>
    <lineage>
        <taxon>Eukaryota</taxon>
        <taxon>Metazoa</taxon>
        <taxon>Ecdysozoa</taxon>
        <taxon>Arthropoda</taxon>
        <taxon>Chelicerata</taxon>
        <taxon>Arachnida</taxon>
        <taxon>Araneae</taxon>
        <taxon>Araneomorphae</taxon>
        <taxon>Entelegynae</taxon>
        <taxon>Eresoidea</taxon>
        <taxon>Eresidae</taxon>
        <taxon>Stegodyphus</taxon>
    </lineage>
</organism>
<feature type="non-terminal residue" evidence="1">
    <location>
        <position position="108"/>
    </location>
</feature>
<protein>
    <recommendedName>
        <fullName evidence="3">Endonuclease/exonuclease/phosphatase domain-containing protein</fullName>
    </recommendedName>
</protein>
<name>A0A087SUK4_STEMI</name>
<reference evidence="1 2" key="1">
    <citation type="submission" date="2013-11" db="EMBL/GenBank/DDBJ databases">
        <title>Genome sequencing of Stegodyphus mimosarum.</title>
        <authorList>
            <person name="Bechsgaard J."/>
        </authorList>
    </citation>
    <scope>NUCLEOTIDE SEQUENCE [LARGE SCALE GENOMIC DNA]</scope>
</reference>
<proteinExistence type="predicted"/>